<dbReference type="WBParaSite" id="HPBE_0002537101-mRNA-1">
    <property type="protein sequence ID" value="HPBE_0002537101-mRNA-1"/>
    <property type="gene ID" value="HPBE_0002537101"/>
</dbReference>
<feature type="compositionally biased region" description="Low complexity" evidence="1">
    <location>
        <begin position="199"/>
        <end position="211"/>
    </location>
</feature>
<accession>A0A3P8DH81</accession>
<evidence type="ECO:0000313" key="2">
    <source>
        <dbReference type="EMBL" id="VDP50837.1"/>
    </source>
</evidence>
<name>A0A183GRQ1_HELPZ</name>
<feature type="region of interest" description="Disordered" evidence="1">
    <location>
        <begin position="191"/>
        <end position="211"/>
    </location>
</feature>
<proteinExistence type="predicted"/>
<evidence type="ECO:0000313" key="4">
    <source>
        <dbReference type="WBParaSite" id="HPBE_0002537101-mRNA-1"/>
    </source>
</evidence>
<gene>
    <name evidence="2" type="ORF">HPBE_LOCUS25370</name>
</gene>
<sequence>MSDGIPTSCTERKDVFTEQSANVTSRASCPGRGTGKRFARRAKRWAELQQRRYNQRLVAVRTGFLEAHEESPCMYDSFGVPCTTTHFVSGHEALDAAPNVKNVCDTISRWMSQPRYSKQCSLTSLETSLFMTSASFEYATHTRYSIRQIASESSSTRTTNQERSKSRDLSSNSAELSDLLSSIKTDLSVTCGRTRRRSSSSTSSSTADSGSFSLHLPLSPGRAGISRFFSEFPFKTFKHSLSDNFTR</sequence>
<reference evidence="4" key="2">
    <citation type="submission" date="2019-09" db="UniProtKB">
        <authorList>
            <consortium name="WormBaseParasite"/>
        </authorList>
    </citation>
    <scope>IDENTIFICATION</scope>
</reference>
<protein>
    <submittedName>
        <fullName evidence="4">BZIP domain-containing protein</fullName>
    </submittedName>
</protein>
<dbReference type="AlphaFoldDB" id="A0A183GRQ1"/>
<dbReference type="Proteomes" id="UP000050761">
    <property type="component" value="Unassembled WGS sequence"/>
</dbReference>
<feature type="region of interest" description="Disordered" evidence="1">
    <location>
        <begin position="151"/>
        <end position="173"/>
    </location>
</feature>
<keyword evidence="3" id="KW-1185">Reference proteome</keyword>
<reference evidence="2 3" key="1">
    <citation type="submission" date="2018-11" db="EMBL/GenBank/DDBJ databases">
        <authorList>
            <consortium name="Pathogen Informatics"/>
        </authorList>
    </citation>
    <scope>NUCLEOTIDE SEQUENCE [LARGE SCALE GENOMIC DNA]</scope>
</reference>
<dbReference type="EMBL" id="UZAH01037798">
    <property type="protein sequence ID" value="VDP50837.1"/>
    <property type="molecule type" value="Genomic_DNA"/>
</dbReference>
<accession>A0A183GRQ1</accession>
<evidence type="ECO:0000256" key="1">
    <source>
        <dbReference type="SAM" id="MobiDB-lite"/>
    </source>
</evidence>
<evidence type="ECO:0000313" key="3">
    <source>
        <dbReference type="Proteomes" id="UP000050761"/>
    </source>
</evidence>
<dbReference type="OrthoDB" id="10440994at2759"/>
<organism evidence="3 4">
    <name type="scientific">Heligmosomoides polygyrus</name>
    <name type="common">Parasitic roundworm</name>
    <dbReference type="NCBI Taxonomy" id="6339"/>
    <lineage>
        <taxon>Eukaryota</taxon>
        <taxon>Metazoa</taxon>
        <taxon>Ecdysozoa</taxon>
        <taxon>Nematoda</taxon>
        <taxon>Chromadorea</taxon>
        <taxon>Rhabditida</taxon>
        <taxon>Rhabditina</taxon>
        <taxon>Rhabditomorpha</taxon>
        <taxon>Strongyloidea</taxon>
        <taxon>Heligmosomidae</taxon>
        <taxon>Heligmosomoides</taxon>
    </lineage>
</organism>